<keyword evidence="4 11" id="KW-0436">Ligase</keyword>
<feature type="binding site" evidence="11">
    <location>
        <position position="420"/>
    </location>
    <ligand>
        <name>L-phenylalanine</name>
        <dbReference type="ChEBI" id="CHEBI:58095"/>
    </ligand>
</feature>
<name>A0A7J3ZJA1_9CREN</name>
<accession>A0A7J3ZJA1</accession>
<comment type="subcellular location">
    <subcellularLocation>
        <location evidence="1 11">Cytoplasm</location>
    </subcellularLocation>
</comment>
<dbReference type="PANTHER" id="PTHR11538:SF40">
    <property type="entry name" value="PHENYLALANINE--TRNA LIGASE ALPHA SUBUNIT"/>
    <property type="match status" value="1"/>
</dbReference>
<evidence type="ECO:0000256" key="4">
    <source>
        <dbReference type="ARBA" id="ARBA00022598"/>
    </source>
</evidence>
<dbReference type="GO" id="GO:0005737">
    <property type="term" value="C:cytoplasm"/>
    <property type="evidence" value="ECO:0007669"/>
    <property type="project" value="UniProtKB-SubCell"/>
</dbReference>
<dbReference type="HAMAP" id="MF_00282">
    <property type="entry name" value="Phe_tRNA_synth_alpha2"/>
    <property type="match status" value="1"/>
</dbReference>
<dbReference type="InterPro" id="IPR036390">
    <property type="entry name" value="WH_DNA-bd_sf"/>
</dbReference>
<dbReference type="GO" id="GO:0004826">
    <property type="term" value="F:phenylalanine-tRNA ligase activity"/>
    <property type="evidence" value="ECO:0007669"/>
    <property type="project" value="UniProtKB-UniRule"/>
</dbReference>
<dbReference type="EC" id="6.1.1.20" evidence="11"/>
<protein>
    <recommendedName>
        <fullName evidence="11">Phenylalanine--tRNA ligase alpha subunit</fullName>
        <ecNumber evidence="11">6.1.1.20</ecNumber>
    </recommendedName>
    <alternativeName>
        <fullName evidence="11">Phenylalanyl-tRNA synthetase alpha subunit</fullName>
        <shortName evidence="11">PheRS</shortName>
    </alternativeName>
</protein>
<feature type="binding site" evidence="11">
    <location>
        <position position="422"/>
    </location>
    <ligand>
        <name>Mg(2+)</name>
        <dbReference type="ChEBI" id="CHEBI:18420"/>
        <note>ligand shared with heterodimeric partner</note>
    </ligand>
</feature>
<evidence type="ECO:0000256" key="2">
    <source>
        <dbReference type="ARBA" id="ARBA00006703"/>
    </source>
</evidence>
<evidence type="ECO:0000256" key="8">
    <source>
        <dbReference type="ARBA" id="ARBA00022842"/>
    </source>
</evidence>
<keyword evidence="7 11" id="KW-0067">ATP-binding</keyword>
<evidence type="ECO:0000313" key="13">
    <source>
        <dbReference type="EMBL" id="HHQ80167.1"/>
    </source>
</evidence>
<evidence type="ECO:0000256" key="7">
    <source>
        <dbReference type="ARBA" id="ARBA00022840"/>
    </source>
</evidence>
<dbReference type="SUPFAM" id="SSF46785">
    <property type="entry name" value="Winged helix' DNA-binding domain"/>
    <property type="match status" value="1"/>
</dbReference>
<feature type="binding site" evidence="11">
    <location>
        <position position="445"/>
    </location>
    <ligand>
        <name>L-phenylalanine</name>
        <dbReference type="ChEBI" id="CHEBI:58095"/>
    </ligand>
</feature>
<keyword evidence="8 11" id="KW-0460">Magnesium</keyword>
<comment type="caution">
    <text evidence="13">The sequence shown here is derived from an EMBL/GenBank/DDBJ whole genome shotgun (WGS) entry which is preliminary data.</text>
</comment>
<comment type="subunit">
    <text evidence="11">Tetramer of two alpha and two beta subunits.</text>
</comment>
<dbReference type="GO" id="GO:0005524">
    <property type="term" value="F:ATP binding"/>
    <property type="evidence" value="ECO:0007669"/>
    <property type="project" value="UniProtKB-UniRule"/>
</dbReference>
<sequence>MTCLNKIVLSESERKVLSSLLSLGGALWSDELSRETGIPLSTLGSIIELLKSRGLVREEIVYKAKYEITKAGEEALREGFPEEKLLELLREMGGRAPVEDVKTALGPKASIAIGEAKRSGLVRVEGGEVVCTSATSQYIDELREALIAVREDRTLEDRLEQAIKELERRGLVRKKLEKRSRIRAEVKLAEQALKLARPIVSRLTFDDIVTGRWREVELKEYNVEAGPPVVFPGETHFLVEFIELVKEVLFEMGFEEVEGPFIEQEFWNFDALFQAQDHPSREIHDTFWLRHESERIVGATRELVDRVKRVHETGGASGSRGWGVEWSERMAARWILRTQMTSSTVRALVRGLKVPFRVFSVGKVFRPDKIDAKRLPEFYQLDGIVSDEEMSFSKLLGILKEFFERLGFEKVRFKPAYFPFTEPSVEGYVWMEGRGWVEVFGAGMFRPEVLEIAGFEYNVGAWGMGLDRIAMRFFDINDIRKLYPRDARQLRDASTRYYRKLIGML</sequence>
<keyword evidence="6 11" id="KW-0547">Nucleotide-binding</keyword>
<evidence type="ECO:0000256" key="6">
    <source>
        <dbReference type="ARBA" id="ARBA00022741"/>
    </source>
</evidence>
<dbReference type="GO" id="GO:0000049">
    <property type="term" value="F:tRNA binding"/>
    <property type="evidence" value="ECO:0007669"/>
    <property type="project" value="InterPro"/>
</dbReference>
<evidence type="ECO:0000256" key="9">
    <source>
        <dbReference type="ARBA" id="ARBA00022917"/>
    </source>
</evidence>
<dbReference type="InterPro" id="IPR006195">
    <property type="entry name" value="aa-tRNA-synth_II"/>
</dbReference>
<feature type="domain" description="Aminoacyl-transfer RNA synthetases class-II family profile" evidence="12">
    <location>
        <begin position="245"/>
        <end position="484"/>
    </location>
</feature>
<dbReference type="AlphaFoldDB" id="A0A7J3ZJA1"/>
<dbReference type="CDD" id="cd00496">
    <property type="entry name" value="PheRS_alpha_core"/>
    <property type="match status" value="1"/>
</dbReference>
<dbReference type="InterPro" id="IPR045864">
    <property type="entry name" value="aa-tRNA-synth_II/BPL/LPL"/>
</dbReference>
<comment type="similarity">
    <text evidence="2 11">Belongs to the class-II aminoacyl-tRNA synthetase family. Phe-tRNA synthetase alpha subunit type 2 subfamily.</text>
</comment>
<keyword evidence="9 11" id="KW-0648">Protein biosynthesis</keyword>
<dbReference type="GO" id="GO:0000287">
    <property type="term" value="F:magnesium ion binding"/>
    <property type="evidence" value="ECO:0007669"/>
    <property type="project" value="UniProtKB-UniRule"/>
</dbReference>
<comment type="cofactor">
    <cofactor evidence="11">
        <name>Mg(2+)</name>
        <dbReference type="ChEBI" id="CHEBI:18420"/>
    </cofactor>
    <text evidence="11">Binds 2 magnesium ions per tetramer.</text>
</comment>
<keyword evidence="3 11" id="KW-0963">Cytoplasm</keyword>
<proteinExistence type="inferred from homology"/>
<dbReference type="EMBL" id="DRZC01000026">
    <property type="protein sequence ID" value="HHQ80167.1"/>
    <property type="molecule type" value="Genomic_DNA"/>
</dbReference>
<dbReference type="InterPro" id="IPR004529">
    <property type="entry name" value="Phe-tRNA-synth_IIc_asu"/>
</dbReference>
<dbReference type="InterPro" id="IPR002319">
    <property type="entry name" value="Phenylalanyl-tRNA_Synthase"/>
</dbReference>
<evidence type="ECO:0000256" key="11">
    <source>
        <dbReference type="HAMAP-Rule" id="MF_00282"/>
    </source>
</evidence>
<evidence type="ECO:0000256" key="10">
    <source>
        <dbReference type="ARBA" id="ARBA00023146"/>
    </source>
</evidence>
<dbReference type="NCBIfam" id="NF003210">
    <property type="entry name" value="PRK04172.1"/>
    <property type="match status" value="1"/>
</dbReference>
<dbReference type="PROSITE" id="PS50862">
    <property type="entry name" value="AA_TRNA_LIGASE_II"/>
    <property type="match status" value="1"/>
</dbReference>
<dbReference type="GO" id="GO:0006432">
    <property type="term" value="P:phenylalanyl-tRNA aminoacylation"/>
    <property type="evidence" value="ECO:0007669"/>
    <property type="project" value="UniProtKB-UniRule"/>
</dbReference>
<keyword evidence="10 11" id="KW-0030">Aminoacyl-tRNA synthetase</keyword>
<dbReference type="InterPro" id="IPR036388">
    <property type="entry name" value="WH-like_DNA-bd_sf"/>
</dbReference>
<comment type="catalytic activity">
    <reaction evidence="11">
        <text>tRNA(Phe) + L-phenylalanine + ATP = L-phenylalanyl-tRNA(Phe) + AMP + diphosphate + H(+)</text>
        <dbReference type="Rhea" id="RHEA:19413"/>
        <dbReference type="Rhea" id="RHEA-COMP:9668"/>
        <dbReference type="Rhea" id="RHEA-COMP:9699"/>
        <dbReference type="ChEBI" id="CHEBI:15378"/>
        <dbReference type="ChEBI" id="CHEBI:30616"/>
        <dbReference type="ChEBI" id="CHEBI:33019"/>
        <dbReference type="ChEBI" id="CHEBI:58095"/>
        <dbReference type="ChEBI" id="CHEBI:78442"/>
        <dbReference type="ChEBI" id="CHEBI:78531"/>
        <dbReference type="ChEBI" id="CHEBI:456215"/>
        <dbReference type="EC" id="6.1.1.20"/>
    </reaction>
</comment>
<evidence type="ECO:0000256" key="5">
    <source>
        <dbReference type="ARBA" id="ARBA00022723"/>
    </source>
</evidence>
<evidence type="ECO:0000256" key="3">
    <source>
        <dbReference type="ARBA" id="ARBA00022490"/>
    </source>
</evidence>
<dbReference type="Gene3D" id="1.10.10.10">
    <property type="entry name" value="Winged helix-like DNA-binding domain superfamily/Winged helix DNA-binding domain"/>
    <property type="match status" value="1"/>
</dbReference>
<gene>
    <name evidence="11" type="primary">pheS</name>
    <name evidence="13" type="ORF">ENM78_01705</name>
</gene>
<dbReference type="PANTHER" id="PTHR11538">
    <property type="entry name" value="PHENYLALANYL-TRNA SYNTHETASE"/>
    <property type="match status" value="1"/>
</dbReference>
<keyword evidence="5 11" id="KW-0479">Metal-binding</keyword>
<dbReference type="Gene3D" id="3.30.930.10">
    <property type="entry name" value="Bira Bifunctional Protein, Domain 2"/>
    <property type="match status" value="1"/>
</dbReference>
<dbReference type="NCBIfam" id="TIGR00468">
    <property type="entry name" value="pheS"/>
    <property type="match status" value="1"/>
</dbReference>
<evidence type="ECO:0000259" key="12">
    <source>
        <dbReference type="PROSITE" id="PS50862"/>
    </source>
</evidence>
<dbReference type="SUPFAM" id="SSF55681">
    <property type="entry name" value="Class II aaRS and biotin synthetases"/>
    <property type="match status" value="1"/>
</dbReference>
<feature type="binding site" evidence="11">
    <location>
        <begin position="380"/>
        <end position="382"/>
    </location>
    <ligand>
        <name>L-phenylalanine</name>
        <dbReference type="ChEBI" id="CHEBI:58095"/>
    </ligand>
</feature>
<dbReference type="Pfam" id="PF01409">
    <property type="entry name" value="tRNA-synt_2d"/>
    <property type="match status" value="1"/>
</dbReference>
<dbReference type="InterPro" id="IPR022917">
    <property type="entry name" value="Phe_tRNA_ligase_alpha_bac/arc"/>
</dbReference>
<evidence type="ECO:0000256" key="1">
    <source>
        <dbReference type="ARBA" id="ARBA00004496"/>
    </source>
</evidence>
<feature type="binding site" evidence="11">
    <location>
        <position position="341"/>
    </location>
    <ligand>
        <name>L-phenylalanine</name>
        <dbReference type="ChEBI" id="CHEBI:58095"/>
    </ligand>
</feature>
<organism evidence="13">
    <name type="scientific">Fervidicoccus fontis</name>
    <dbReference type="NCBI Taxonomy" id="683846"/>
    <lineage>
        <taxon>Archaea</taxon>
        <taxon>Thermoproteota</taxon>
        <taxon>Thermoprotei</taxon>
        <taxon>Fervidicoccales</taxon>
        <taxon>Fervidicoccaceae</taxon>
        <taxon>Fervidicoccus</taxon>
    </lineage>
</organism>
<reference evidence="13" key="1">
    <citation type="journal article" date="2020" name="mSystems">
        <title>Genome- and Community-Level Interaction Insights into Carbon Utilization and Element Cycling Functions of Hydrothermarchaeota in Hydrothermal Sediment.</title>
        <authorList>
            <person name="Zhou Z."/>
            <person name="Liu Y."/>
            <person name="Xu W."/>
            <person name="Pan J."/>
            <person name="Luo Z.H."/>
            <person name="Li M."/>
        </authorList>
    </citation>
    <scope>NUCLEOTIDE SEQUENCE [LARGE SCALE GENOMIC DNA]</scope>
    <source>
        <strain evidence="13">SpSt-1116</strain>
    </source>
</reference>